<dbReference type="RefSeq" id="WP_173222230.1">
    <property type="nucleotide sequence ID" value="NZ_CP048104.1"/>
</dbReference>
<evidence type="ECO:0000313" key="8">
    <source>
        <dbReference type="Proteomes" id="UP000503088"/>
    </source>
</evidence>
<feature type="domain" description="Fumarate lyase N-terminal" evidence="6">
    <location>
        <begin position="27"/>
        <end position="304"/>
    </location>
</feature>
<dbReference type="Gene3D" id="1.10.40.30">
    <property type="entry name" value="Fumarase/aspartase (C-terminal domain)"/>
    <property type="match status" value="1"/>
</dbReference>
<comment type="pathway">
    <text evidence="1">Amino-acid biosynthesis; L-arginine biosynthesis; L-arginine from L-ornithine and carbamoyl phosphate: step 3/3.</text>
</comment>
<dbReference type="GO" id="GO:0042450">
    <property type="term" value="P:L-arginine biosynthetic process via ornithine"/>
    <property type="evidence" value="ECO:0007669"/>
    <property type="project" value="InterPro"/>
</dbReference>
<dbReference type="InterPro" id="IPR000362">
    <property type="entry name" value="Fumarate_lyase_fam"/>
</dbReference>
<keyword evidence="8" id="KW-1185">Reference proteome</keyword>
<organism evidence="7 8">
    <name type="scientific">Kroppenstedtia pulmonis</name>
    <dbReference type="NCBI Taxonomy" id="1380685"/>
    <lineage>
        <taxon>Bacteria</taxon>
        <taxon>Bacillati</taxon>
        <taxon>Bacillota</taxon>
        <taxon>Bacilli</taxon>
        <taxon>Bacillales</taxon>
        <taxon>Thermoactinomycetaceae</taxon>
        <taxon>Kroppenstedtia</taxon>
    </lineage>
</organism>
<dbReference type="Gene3D" id="1.20.200.10">
    <property type="entry name" value="Fumarase/aspartase (Central domain)"/>
    <property type="match status" value="1"/>
</dbReference>
<dbReference type="SUPFAM" id="SSF48557">
    <property type="entry name" value="L-aspartase-like"/>
    <property type="match status" value="1"/>
</dbReference>
<dbReference type="PANTHER" id="PTHR43814:SF1">
    <property type="entry name" value="ARGININOSUCCINATE LYASE"/>
    <property type="match status" value="1"/>
</dbReference>
<evidence type="ECO:0000256" key="2">
    <source>
        <dbReference type="ARBA" id="ARBA00012338"/>
    </source>
</evidence>
<keyword evidence="3" id="KW-0055">Arginine biosynthesis</keyword>
<evidence type="ECO:0000256" key="1">
    <source>
        <dbReference type="ARBA" id="ARBA00004941"/>
    </source>
</evidence>
<evidence type="ECO:0000256" key="5">
    <source>
        <dbReference type="ARBA" id="ARBA00023239"/>
    </source>
</evidence>
<evidence type="ECO:0000313" key="7">
    <source>
        <dbReference type="EMBL" id="QKG84491.1"/>
    </source>
</evidence>
<dbReference type="Gene3D" id="1.10.275.10">
    <property type="entry name" value="Fumarase/aspartase (N-terminal domain)"/>
    <property type="match status" value="1"/>
</dbReference>
<protein>
    <recommendedName>
        <fullName evidence="2">argininosuccinate lyase</fullName>
        <ecNumber evidence="2">4.3.2.1</ecNumber>
    </recommendedName>
</protein>
<proteinExistence type="predicted"/>
<dbReference type="InterPro" id="IPR024083">
    <property type="entry name" value="Fumarase/histidase_N"/>
</dbReference>
<keyword evidence="5 7" id="KW-0456">Lyase</keyword>
<dbReference type="GO" id="GO:0005829">
    <property type="term" value="C:cytosol"/>
    <property type="evidence" value="ECO:0007669"/>
    <property type="project" value="TreeGrafter"/>
</dbReference>
<dbReference type="InterPro" id="IPR009049">
    <property type="entry name" value="Argininosuccinate_lyase"/>
</dbReference>
<evidence type="ECO:0000259" key="6">
    <source>
        <dbReference type="Pfam" id="PF00206"/>
    </source>
</evidence>
<dbReference type="Proteomes" id="UP000503088">
    <property type="component" value="Chromosome"/>
</dbReference>
<dbReference type="PRINTS" id="PR00149">
    <property type="entry name" value="FUMRATELYASE"/>
</dbReference>
<evidence type="ECO:0000256" key="4">
    <source>
        <dbReference type="ARBA" id="ARBA00022605"/>
    </source>
</evidence>
<keyword evidence="4" id="KW-0028">Amino-acid biosynthesis</keyword>
<dbReference type="EC" id="4.3.2.1" evidence="2"/>
<gene>
    <name evidence="7" type="ORF">GXN76_08385</name>
</gene>
<dbReference type="EMBL" id="CP048104">
    <property type="protein sequence ID" value="QKG84491.1"/>
    <property type="molecule type" value="Genomic_DNA"/>
</dbReference>
<dbReference type="PRINTS" id="PR00145">
    <property type="entry name" value="ARGSUCLYASE"/>
</dbReference>
<sequence length="499" mass="56236">MGENGRLALSGRISTHPDELLHEEVLKQQFDYELEHFLSHYIRIEKVLLLEYRSMNLIQEKEFREIAAVLEKITAESLTADPKSNMSDIAFAIECFVNQRLSRPVPAWHVDRSRNDMQACAQLMAGRKELLELADHLFAFFDSIHRLASRTVDMPMPGYTHYQIAQVITPGYYLAALCESTLNVLNQLLHVYDGINHSPLGSGAMAGQELEWDLGRMAERLGFDGPCRHALMGVASRDWRLRIGAELSQYSLTLSRFVSDLMIWGSSGYQMIDLPDELSGISSAMPQKKNFPVLERIRGRTGHITAYYVDLAMGQRNTPYTNLVETSKEGGTHFTTLCETMRSVLRLFTAVVEGLTFKEKRMESICQEDFIGGFTLANTLTLQFQIPYREAQVIVGKYITAAMEQGLSPQNPDAGLLAMIGKQAGYNIDMGKEAIQDCFDAKYNLYGKKSSNSAAPEAVNCLLKRQEQEIDEIYVCWEAHRERVEGAFRELQAACLKGA</sequence>
<evidence type="ECO:0000256" key="3">
    <source>
        <dbReference type="ARBA" id="ARBA00022571"/>
    </source>
</evidence>
<dbReference type="InterPro" id="IPR022761">
    <property type="entry name" value="Fumarate_lyase_N"/>
</dbReference>
<dbReference type="KEGG" id="kpul:GXN76_08385"/>
<name>A0A7D4BQ06_9BACL</name>
<dbReference type="AlphaFoldDB" id="A0A7D4BQ06"/>
<reference evidence="7 8" key="1">
    <citation type="submission" date="2020-01" db="EMBL/GenBank/DDBJ databases">
        <authorList>
            <person name="Gulvik C.A."/>
            <person name="Batra D.G."/>
        </authorList>
    </citation>
    <scope>NUCLEOTIDE SEQUENCE [LARGE SCALE GENOMIC DNA]</scope>
    <source>
        <strain evidence="7 8">W9323</strain>
    </source>
</reference>
<dbReference type="PANTHER" id="PTHR43814">
    <property type="entry name" value="ARGININOSUCCINATE LYASE"/>
    <property type="match status" value="1"/>
</dbReference>
<accession>A0A7D4BQ06</accession>
<dbReference type="InterPro" id="IPR008948">
    <property type="entry name" value="L-Aspartase-like"/>
</dbReference>
<dbReference type="UniPathway" id="UPA00068">
    <property type="reaction ID" value="UER00114"/>
</dbReference>
<dbReference type="GO" id="GO:0004056">
    <property type="term" value="F:argininosuccinate lyase activity"/>
    <property type="evidence" value="ECO:0007669"/>
    <property type="project" value="UniProtKB-EC"/>
</dbReference>
<dbReference type="Pfam" id="PF00206">
    <property type="entry name" value="Lyase_1"/>
    <property type="match status" value="1"/>
</dbReference>